<sequence length="134" mass="14109">MRHYPANSPEAAARIVALVLISDGHVCRSELALLEEMDLPGELGLRADAMPAIVQTLCEDLLTAAPHGAGLGSSVDADLLGALMRDITDLSLQRKVVQLALAAAAADAHLSDGEEAMLEAVRRHWPQAMPLAIA</sequence>
<dbReference type="EMBL" id="CP097636">
    <property type="protein sequence ID" value="URI08521.1"/>
    <property type="molecule type" value="Genomic_DNA"/>
</dbReference>
<evidence type="ECO:0000313" key="1">
    <source>
        <dbReference type="EMBL" id="URI08521.1"/>
    </source>
</evidence>
<protein>
    <submittedName>
        <fullName evidence="1">TerB family tellurite resistance protein</fullName>
    </submittedName>
</protein>
<dbReference type="Proteomes" id="UP001056201">
    <property type="component" value="Chromosome 2"/>
</dbReference>
<proteinExistence type="predicted"/>
<organism evidence="1 2">
    <name type="scientific">Aquincola tertiaricarbonis</name>
    <dbReference type="NCBI Taxonomy" id="391953"/>
    <lineage>
        <taxon>Bacteria</taxon>
        <taxon>Pseudomonadati</taxon>
        <taxon>Pseudomonadota</taxon>
        <taxon>Betaproteobacteria</taxon>
        <taxon>Burkholderiales</taxon>
        <taxon>Sphaerotilaceae</taxon>
        <taxon>Aquincola</taxon>
    </lineage>
</organism>
<evidence type="ECO:0000313" key="2">
    <source>
        <dbReference type="Proteomes" id="UP001056201"/>
    </source>
</evidence>
<dbReference type="RefSeq" id="WP_250196743.1">
    <property type="nucleotide sequence ID" value="NZ_CP097636.1"/>
</dbReference>
<dbReference type="Gene3D" id="1.10.3680.10">
    <property type="entry name" value="TerB-like"/>
    <property type="match status" value="1"/>
</dbReference>
<dbReference type="SUPFAM" id="SSF158682">
    <property type="entry name" value="TerB-like"/>
    <property type="match status" value="1"/>
</dbReference>
<gene>
    <name evidence="1" type="ORF">MW290_23355</name>
</gene>
<name>A0ABY4S512_AQUTE</name>
<keyword evidence="2" id="KW-1185">Reference proteome</keyword>
<dbReference type="InterPro" id="IPR029024">
    <property type="entry name" value="TerB-like"/>
</dbReference>
<reference evidence="1" key="1">
    <citation type="submission" date="2022-05" db="EMBL/GenBank/DDBJ databases">
        <title>An RpoN-dependent PEP-CTERM gene is involved in floc formation of an Aquincola tertiaricarbonis strain.</title>
        <authorList>
            <person name="Qiu D."/>
            <person name="Xia M."/>
        </authorList>
    </citation>
    <scope>NUCLEOTIDE SEQUENCE</scope>
    <source>
        <strain evidence="1">RN12</strain>
    </source>
</reference>
<accession>A0ABY4S512</accession>